<gene>
    <name evidence="1" type="ORF">H2O64_19375</name>
</gene>
<proteinExistence type="predicted"/>
<evidence type="ECO:0000313" key="1">
    <source>
        <dbReference type="EMBL" id="MBC8756844.1"/>
    </source>
</evidence>
<sequence length="192" mass="21170">MKRTTFTALGLVAMTFVACNTSTKENTKTIVAEEVVITETIPQETTTQFEEKAMEDCISYSKILNDIKLMEIAEAQRVSDSIAAAELSLKESLAKAVAAQKKRAASPEELAKRAQEAELWFETNYASAMKTYNATYEGLRVKLTTEGTIYEVALLVNGEWKKDQQLMKHLAKVKVTNDLAPGKAVAITVKNA</sequence>
<dbReference type="EMBL" id="JACGWS010000014">
    <property type="protein sequence ID" value="MBC8756844.1"/>
    <property type="molecule type" value="Genomic_DNA"/>
</dbReference>
<evidence type="ECO:0000313" key="2">
    <source>
        <dbReference type="Proteomes" id="UP000619238"/>
    </source>
</evidence>
<accession>A0ABR7QEX2</accession>
<dbReference type="PROSITE" id="PS51257">
    <property type="entry name" value="PROKAR_LIPOPROTEIN"/>
    <property type="match status" value="1"/>
</dbReference>
<evidence type="ECO:0008006" key="3">
    <source>
        <dbReference type="Google" id="ProtNLM"/>
    </source>
</evidence>
<protein>
    <recommendedName>
        <fullName evidence="3">Lipoprotein</fullName>
    </recommendedName>
</protein>
<dbReference type="RefSeq" id="WP_187563887.1">
    <property type="nucleotide sequence ID" value="NZ_JACGWS010000014.1"/>
</dbReference>
<dbReference type="Proteomes" id="UP000619238">
    <property type="component" value="Unassembled WGS sequence"/>
</dbReference>
<name>A0ABR7QEX2_9FLAO</name>
<reference evidence="1 2" key="1">
    <citation type="submission" date="2020-07" db="EMBL/GenBank/DDBJ databases">
        <title>Description of Kordia aestuariivivens sp. nov., isolated from a tidal flat.</title>
        <authorList>
            <person name="Park S."/>
            <person name="Yoon J.-H."/>
        </authorList>
    </citation>
    <scope>NUCLEOTIDE SEQUENCE [LARGE SCALE GENOMIC DNA]</scope>
    <source>
        <strain evidence="1 2">YSTF-M3</strain>
    </source>
</reference>
<keyword evidence="2" id="KW-1185">Reference proteome</keyword>
<comment type="caution">
    <text evidence="1">The sequence shown here is derived from an EMBL/GenBank/DDBJ whole genome shotgun (WGS) entry which is preliminary data.</text>
</comment>
<organism evidence="1 2">
    <name type="scientific">Kordia aestuariivivens</name>
    <dbReference type="NCBI Taxonomy" id="2759037"/>
    <lineage>
        <taxon>Bacteria</taxon>
        <taxon>Pseudomonadati</taxon>
        <taxon>Bacteroidota</taxon>
        <taxon>Flavobacteriia</taxon>
        <taxon>Flavobacteriales</taxon>
        <taxon>Flavobacteriaceae</taxon>
        <taxon>Kordia</taxon>
    </lineage>
</organism>